<comment type="subunit">
    <text evidence="3">Heterooctamer of two A chains, two B chains, two C chains and two D chains.</text>
</comment>
<dbReference type="GO" id="GO:0005886">
    <property type="term" value="C:plasma membrane"/>
    <property type="evidence" value="ECO:0007669"/>
    <property type="project" value="UniProtKB-SubCell"/>
</dbReference>
<evidence type="ECO:0000256" key="9">
    <source>
        <dbReference type="ARBA" id="ARBA00022989"/>
    </source>
</evidence>
<feature type="transmembrane region" description="Helical" evidence="17">
    <location>
        <begin position="60"/>
        <end position="80"/>
    </location>
</feature>
<comment type="caution">
    <text evidence="19">The sequence shown here is derived from an EMBL/GenBank/DDBJ whole genome shotgun (WGS) entry which is preliminary data.</text>
</comment>
<dbReference type="GO" id="GO:0019646">
    <property type="term" value="P:aerobic electron transport chain"/>
    <property type="evidence" value="ECO:0007669"/>
    <property type="project" value="InterPro"/>
</dbReference>
<dbReference type="SUPFAM" id="SSF81452">
    <property type="entry name" value="Cytochrome c oxidase subunit III-like"/>
    <property type="match status" value="1"/>
</dbReference>
<proteinExistence type="inferred from homology"/>
<dbReference type="GO" id="GO:0004129">
    <property type="term" value="F:cytochrome-c oxidase activity"/>
    <property type="evidence" value="ECO:0007669"/>
    <property type="project" value="InterPro"/>
</dbReference>
<dbReference type="InterPro" id="IPR024791">
    <property type="entry name" value="Cyt_c/ubiquinol_Oxase_su3"/>
</dbReference>
<evidence type="ECO:0000256" key="5">
    <source>
        <dbReference type="ARBA" id="ARBA00022448"/>
    </source>
</evidence>
<dbReference type="GO" id="GO:0009486">
    <property type="term" value="F:cytochrome bo3 ubiquinol oxidase activity"/>
    <property type="evidence" value="ECO:0007669"/>
    <property type="project" value="InterPro"/>
</dbReference>
<evidence type="ECO:0000256" key="1">
    <source>
        <dbReference type="ARBA" id="ARBA00004651"/>
    </source>
</evidence>
<dbReference type="InterPro" id="IPR013833">
    <property type="entry name" value="Cyt_c_oxidase_su3_a-hlx"/>
</dbReference>
<keyword evidence="6" id="KW-1003">Cell membrane</keyword>
<evidence type="ECO:0000256" key="3">
    <source>
        <dbReference type="ARBA" id="ARBA00011700"/>
    </source>
</evidence>
<feature type="transmembrane region" description="Helical" evidence="17">
    <location>
        <begin position="124"/>
        <end position="155"/>
    </location>
</feature>
<dbReference type="Pfam" id="PF00510">
    <property type="entry name" value="COX3"/>
    <property type="match status" value="1"/>
</dbReference>
<evidence type="ECO:0000256" key="8">
    <source>
        <dbReference type="ARBA" id="ARBA00022982"/>
    </source>
</evidence>
<evidence type="ECO:0000256" key="16">
    <source>
        <dbReference type="ARBA" id="ARBA00032717"/>
    </source>
</evidence>
<dbReference type="Gene3D" id="1.20.120.80">
    <property type="entry name" value="Cytochrome c oxidase, subunit III, four-helix bundle"/>
    <property type="match status" value="1"/>
</dbReference>
<evidence type="ECO:0000256" key="15">
    <source>
        <dbReference type="ARBA" id="ARBA00032189"/>
    </source>
</evidence>
<keyword evidence="5" id="KW-0813">Transport</keyword>
<dbReference type="PANTHER" id="PTHR11403">
    <property type="entry name" value="CYTOCHROME C OXIDASE SUBUNIT III"/>
    <property type="match status" value="1"/>
</dbReference>
<dbReference type="EMBL" id="AUZZ01009669">
    <property type="protein sequence ID" value="EQD33052.1"/>
    <property type="molecule type" value="Genomic_DNA"/>
</dbReference>
<dbReference type="InterPro" id="IPR035973">
    <property type="entry name" value="Cyt_c_oxidase_su3-like_sf"/>
</dbReference>
<evidence type="ECO:0000313" key="19">
    <source>
        <dbReference type="EMBL" id="EQD33052.1"/>
    </source>
</evidence>
<evidence type="ECO:0000256" key="11">
    <source>
        <dbReference type="ARBA" id="ARBA00023136"/>
    </source>
</evidence>
<feature type="transmembrane region" description="Helical" evidence="17">
    <location>
        <begin position="167"/>
        <end position="190"/>
    </location>
</feature>
<evidence type="ECO:0000256" key="10">
    <source>
        <dbReference type="ARBA" id="ARBA00023002"/>
    </source>
</evidence>
<evidence type="ECO:0000256" key="6">
    <source>
        <dbReference type="ARBA" id="ARBA00022475"/>
    </source>
</evidence>
<keyword evidence="7 17" id="KW-0812">Transmembrane</keyword>
<evidence type="ECO:0000256" key="13">
    <source>
        <dbReference type="ARBA" id="ARBA00030072"/>
    </source>
</evidence>
<dbReference type="CDD" id="cd02863">
    <property type="entry name" value="Ubiquinol_oxidase_III"/>
    <property type="match status" value="1"/>
</dbReference>
<sequence>VDSEVEPHHDVAATIQLGFWLYLMSDCLLFSGLFATYAVLHGHTAGGPTPSQLFDLPYTLTETMFLLCSSFTCGLATLAMNADKKNATLGWLAVTFVLGLGFVLMEVHEFAGMVAIGATAERSAFLSCFFTLVGTHGLHVTCGLIFMAVMMAAVAKKGLTPTNRSRLNCMMLFWHFLDIIWVGVFSLVYLSGVVH</sequence>
<feature type="non-terminal residue" evidence="19">
    <location>
        <position position="1"/>
    </location>
</feature>
<evidence type="ECO:0000256" key="12">
    <source>
        <dbReference type="ARBA" id="ARBA00025694"/>
    </source>
</evidence>
<evidence type="ECO:0000256" key="17">
    <source>
        <dbReference type="SAM" id="Phobius"/>
    </source>
</evidence>
<evidence type="ECO:0000259" key="18">
    <source>
        <dbReference type="PROSITE" id="PS50253"/>
    </source>
</evidence>
<reference evidence="19" key="1">
    <citation type="submission" date="2013-08" db="EMBL/GenBank/DDBJ databases">
        <authorList>
            <person name="Mendez C."/>
            <person name="Richter M."/>
            <person name="Ferrer M."/>
            <person name="Sanchez J."/>
        </authorList>
    </citation>
    <scope>NUCLEOTIDE SEQUENCE</scope>
</reference>
<feature type="transmembrane region" description="Helical" evidence="17">
    <location>
        <begin position="19"/>
        <end position="40"/>
    </location>
</feature>
<organism evidence="19">
    <name type="scientific">mine drainage metagenome</name>
    <dbReference type="NCBI Taxonomy" id="410659"/>
    <lineage>
        <taxon>unclassified sequences</taxon>
        <taxon>metagenomes</taxon>
        <taxon>ecological metagenomes</taxon>
    </lineage>
</organism>
<evidence type="ECO:0000256" key="2">
    <source>
        <dbReference type="ARBA" id="ARBA00010581"/>
    </source>
</evidence>
<protein>
    <recommendedName>
        <fullName evidence="4">Cytochrome bo(3) ubiquinol oxidase subunit 3</fullName>
    </recommendedName>
    <alternativeName>
        <fullName evidence="15">Cytochrome o ubiquinol oxidase subunit 3</fullName>
    </alternativeName>
    <alternativeName>
        <fullName evidence="13">Oxidase bo(3) subunit 3</fullName>
    </alternativeName>
    <alternativeName>
        <fullName evidence="16">Ubiquinol oxidase polypeptide III</fullName>
    </alternativeName>
    <alternativeName>
        <fullName evidence="14">Ubiquinol oxidase subunit 3</fullName>
    </alternativeName>
</protein>
<dbReference type="InterPro" id="IPR000298">
    <property type="entry name" value="Cyt_c_oxidase-like_su3"/>
</dbReference>
<dbReference type="NCBIfam" id="TIGR02842">
    <property type="entry name" value="CyoC"/>
    <property type="match status" value="1"/>
</dbReference>
<keyword evidence="8" id="KW-0249">Electron transport</keyword>
<dbReference type="FunFam" id="1.20.120.80:FF:000001">
    <property type="entry name" value="Cytochrome (Ubi)quinol oxidase subunit III"/>
    <property type="match status" value="1"/>
</dbReference>
<evidence type="ECO:0000256" key="14">
    <source>
        <dbReference type="ARBA" id="ARBA00031884"/>
    </source>
</evidence>
<dbReference type="PANTHER" id="PTHR11403:SF2">
    <property type="entry name" value="CYTOCHROME BO(3) UBIQUINOL OXIDASE SUBUNIT 3"/>
    <property type="match status" value="1"/>
</dbReference>
<feature type="domain" description="Heme-copper oxidase subunit III family profile" evidence="18">
    <location>
        <begin position="1"/>
        <end position="193"/>
    </location>
</feature>
<accession>T0YMB3</accession>
<keyword evidence="10 19" id="KW-0560">Oxidoreductase</keyword>
<keyword evidence="11 17" id="KW-0472">Membrane</keyword>
<dbReference type="AlphaFoldDB" id="T0YMB3"/>
<reference evidence="19" key="2">
    <citation type="journal article" date="2014" name="ISME J.">
        <title>Microbial stratification in low pH oxic and suboxic macroscopic growths along an acid mine drainage.</title>
        <authorList>
            <person name="Mendez-Garcia C."/>
            <person name="Mesa V."/>
            <person name="Sprenger R.R."/>
            <person name="Richter M."/>
            <person name="Diez M.S."/>
            <person name="Solano J."/>
            <person name="Bargiela R."/>
            <person name="Golyshina O.V."/>
            <person name="Manteca A."/>
            <person name="Ramos J.L."/>
            <person name="Gallego J.R."/>
            <person name="Llorente I."/>
            <person name="Martins Dos Santos V.A."/>
            <person name="Jensen O.N."/>
            <person name="Pelaez A.I."/>
            <person name="Sanchez J."/>
            <person name="Ferrer M."/>
        </authorList>
    </citation>
    <scope>NUCLEOTIDE SEQUENCE</scope>
</reference>
<keyword evidence="9 17" id="KW-1133">Transmembrane helix</keyword>
<comment type="subcellular location">
    <subcellularLocation>
        <location evidence="1">Cell membrane</location>
        <topology evidence="1">Multi-pass membrane protein</topology>
    </subcellularLocation>
</comment>
<dbReference type="InterPro" id="IPR014206">
    <property type="entry name" value="Cyt_c_ubiqinol_oxidase_su3"/>
</dbReference>
<gene>
    <name evidence="19" type="ORF">B2A_13360</name>
</gene>
<evidence type="ECO:0000256" key="4">
    <source>
        <dbReference type="ARBA" id="ARBA00014687"/>
    </source>
</evidence>
<dbReference type="PROSITE" id="PS50253">
    <property type="entry name" value="COX3"/>
    <property type="match status" value="1"/>
</dbReference>
<name>T0YMB3_9ZZZZ</name>
<comment type="function">
    <text evidence="12">Cytochrome bo(3) ubiquinol terminal oxidase is the component of the aerobic respiratory chain of E.coli that predominates when cells are grown at high aeration. Has proton pump activity across the membrane in addition to electron transfer, pumping 2 protons/electron.</text>
</comment>
<feature type="transmembrane region" description="Helical" evidence="17">
    <location>
        <begin position="87"/>
        <end position="104"/>
    </location>
</feature>
<comment type="similarity">
    <text evidence="2">Belongs to the cytochrome c oxidase subunit 3 family.</text>
</comment>
<dbReference type="InterPro" id="IPR033946">
    <property type="entry name" value="Ubiquinol_oxase_su3_dom"/>
</dbReference>
<evidence type="ECO:0000256" key="7">
    <source>
        <dbReference type="ARBA" id="ARBA00022692"/>
    </source>
</evidence>